<feature type="compositionally biased region" description="Basic residues" evidence="1">
    <location>
        <begin position="409"/>
        <end position="420"/>
    </location>
</feature>
<dbReference type="PANTHER" id="PTHR33018">
    <property type="entry name" value="OS10G0338966 PROTEIN-RELATED"/>
    <property type="match status" value="1"/>
</dbReference>
<protein>
    <submittedName>
        <fullName evidence="2">Uncharacterized protein</fullName>
    </submittedName>
</protein>
<organism evidence="2 3">
    <name type="scientific">Aristolochia fimbriata</name>
    <name type="common">White veined hardy Dutchman's pipe vine</name>
    <dbReference type="NCBI Taxonomy" id="158543"/>
    <lineage>
        <taxon>Eukaryota</taxon>
        <taxon>Viridiplantae</taxon>
        <taxon>Streptophyta</taxon>
        <taxon>Embryophyta</taxon>
        <taxon>Tracheophyta</taxon>
        <taxon>Spermatophyta</taxon>
        <taxon>Magnoliopsida</taxon>
        <taxon>Magnoliidae</taxon>
        <taxon>Piperales</taxon>
        <taxon>Aristolochiaceae</taxon>
        <taxon>Aristolochia</taxon>
    </lineage>
</organism>
<dbReference type="PANTHER" id="PTHR33018:SF37">
    <property type="entry name" value="TRANSPOSASE TNP1_EN_SPM-LIKE DOMAIN-CONTAINING PROTEIN"/>
    <property type="match status" value="1"/>
</dbReference>
<proteinExistence type="predicted"/>
<accession>A0AAV7EJA2</accession>
<keyword evidence="3" id="KW-1185">Reference proteome</keyword>
<evidence type="ECO:0000313" key="2">
    <source>
        <dbReference type="EMBL" id="KAG9448799.1"/>
    </source>
</evidence>
<dbReference type="EMBL" id="JAINDJ010000004">
    <property type="protein sequence ID" value="KAG9448799.1"/>
    <property type="molecule type" value="Genomic_DNA"/>
</dbReference>
<name>A0AAV7EJA2_ARIFI</name>
<gene>
    <name evidence="2" type="ORF">H6P81_008764</name>
</gene>
<dbReference type="Proteomes" id="UP000825729">
    <property type="component" value="Unassembled WGS sequence"/>
</dbReference>
<feature type="region of interest" description="Disordered" evidence="1">
    <location>
        <begin position="365"/>
        <end position="426"/>
    </location>
</feature>
<comment type="caution">
    <text evidence="2">The sequence shown here is derived from an EMBL/GenBank/DDBJ whole genome shotgun (WGS) entry which is preliminary data.</text>
</comment>
<reference evidence="2 3" key="1">
    <citation type="submission" date="2021-07" db="EMBL/GenBank/DDBJ databases">
        <title>The Aristolochia fimbriata genome: insights into angiosperm evolution, floral development and chemical biosynthesis.</title>
        <authorList>
            <person name="Jiao Y."/>
        </authorList>
    </citation>
    <scope>NUCLEOTIDE SEQUENCE [LARGE SCALE GENOMIC DNA]</scope>
    <source>
        <strain evidence="2">IBCAS-2021</strain>
        <tissue evidence="2">Leaf</tissue>
    </source>
</reference>
<evidence type="ECO:0000313" key="3">
    <source>
        <dbReference type="Proteomes" id="UP000825729"/>
    </source>
</evidence>
<dbReference type="AlphaFoldDB" id="A0AAV7EJA2"/>
<sequence>MDHVESEIRRVLQDHHKISSNVRGEEAKIDGLNKEIKLLEERILVSDSDEFDRQRMQNLLSYQSTLIARAASRTELLRALHEDLLFLFLRRKQLRQADGAVGSSADVMPNISLSSGLSSGDDHTQEIPHDDPVTGSMDMVRINDDHDNLEEVTTEQDQLPLSLKMLQINMNEDACLTPQTASQYGDLQFKNNMLDNITMGILDPNANVDNILMESSTFPCAETLGTKRIPKKIGCGPHRNLTRRLTVDFDDLGNPTGPNACAFKRSINSYVCHFLPVRFKQIGDVPVEDYKSVLNILTERYNFDINRSYTRKKISSCYRQHKYKLLVQVKKDLERGIEPQKPSYVKKEDWDVFVAKTRDEEFDRISKKNKASRSQQSALHRKVLSPSSVLKRKQEESEQGTVDNGIWAKAHKPKRGRPKKLLTENDDNHKVLASTSHDVAQEIFGADRSIKGFPHLDAGGHFDYCWTSEGT</sequence>
<evidence type="ECO:0000256" key="1">
    <source>
        <dbReference type="SAM" id="MobiDB-lite"/>
    </source>
</evidence>